<protein>
    <recommendedName>
        <fullName evidence="3">F5/8 type C domain-containing protein</fullName>
    </recommendedName>
</protein>
<evidence type="ECO:0008006" key="3">
    <source>
        <dbReference type="Google" id="ProtNLM"/>
    </source>
</evidence>
<proteinExistence type="predicted"/>
<sequence length="401" mass="47013">MTEKTKIQLNPNRISQIPLHTYECDFMFVVNDEIFKTSKIISDLISPIICQQHINDATTDTFTIHTVNQGDFSHVLNLVNFQPNSIPDSEIPFFHFLKYLRKDVEYISSNFFSLCETHSSELAELSPTTLERIISNEHLTLNNEDQLVTFLNQLYSHSGKINMNLYEYVIFSNVGLEAISSFVDLFDYNDFNRQLWDSVSRRLKMPVIKTNEDLNVRYKNLNFSCKVFPPQSTDRFSGIIKYLRNKAGDDIGSKISITASSTNGPEYNPNNVIIYEDNYKRFQSENIPNSWICFEFKENKVVPTHYQIMPCCSPNYSNPKSWVIEGSNDDINWELLDERINCSDLNYPYKPKIFNISNPNKNEFRFIRMRLTGPTWYDSNYFIFCSFELYGKMYYNSQIIF</sequence>
<dbReference type="Gene3D" id="2.60.120.260">
    <property type="entry name" value="Galactose-binding domain-like"/>
    <property type="match status" value="1"/>
</dbReference>
<dbReference type="SUPFAM" id="SSF49785">
    <property type="entry name" value="Galactose-binding domain-like"/>
    <property type="match status" value="1"/>
</dbReference>
<accession>A0ABR2HAX5</accession>
<gene>
    <name evidence="1" type="ORF">M9Y10_024657</name>
</gene>
<name>A0ABR2HAX5_9EUKA</name>
<keyword evidence="2" id="KW-1185">Reference proteome</keyword>
<evidence type="ECO:0000313" key="1">
    <source>
        <dbReference type="EMBL" id="KAK8843598.1"/>
    </source>
</evidence>
<dbReference type="EMBL" id="JAPFFF010000034">
    <property type="protein sequence ID" value="KAK8843598.1"/>
    <property type="molecule type" value="Genomic_DNA"/>
</dbReference>
<dbReference type="PANTHER" id="PTHR47457">
    <property type="entry name" value="OS05G0345500 PROTEIN"/>
    <property type="match status" value="1"/>
</dbReference>
<reference evidence="1 2" key="1">
    <citation type="submission" date="2024-04" db="EMBL/GenBank/DDBJ databases">
        <title>Tritrichomonas musculus Genome.</title>
        <authorList>
            <person name="Alves-Ferreira E."/>
            <person name="Grigg M."/>
            <person name="Lorenzi H."/>
            <person name="Galac M."/>
        </authorList>
    </citation>
    <scope>NUCLEOTIDE SEQUENCE [LARGE SCALE GENOMIC DNA]</scope>
    <source>
        <strain evidence="1 2">EAF2021</strain>
    </source>
</reference>
<dbReference type="Proteomes" id="UP001470230">
    <property type="component" value="Unassembled WGS sequence"/>
</dbReference>
<dbReference type="InterPro" id="IPR008979">
    <property type="entry name" value="Galactose-bd-like_sf"/>
</dbReference>
<organism evidence="1 2">
    <name type="scientific">Tritrichomonas musculus</name>
    <dbReference type="NCBI Taxonomy" id="1915356"/>
    <lineage>
        <taxon>Eukaryota</taxon>
        <taxon>Metamonada</taxon>
        <taxon>Parabasalia</taxon>
        <taxon>Tritrichomonadida</taxon>
        <taxon>Tritrichomonadidae</taxon>
        <taxon>Tritrichomonas</taxon>
    </lineage>
</organism>
<dbReference type="PANTHER" id="PTHR47457:SF1">
    <property type="entry name" value="BTB DOMAIN-CONTAINING PROTEIN-RELATED"/>
    <property type="match status" value="1"/>
</dbReference>
<evidence type="ECO:0000313" key="2">
    <source>
        <dbReference type="Proteomes" id="UP001470230"/>
    </source>
</evidence>
<comment type="caution">
    <text evidence="1">The sequence shown here is derived from an EMBL/GenBank/DDBJ whole genome shotgun (WGS) entry which is preliminary data.</text>
</comment>